<accession>A0ABY6TYW0</accession>
<organism evidence="2 3">
    <name type="scientific">Bionectria ochroleuca</name>
    <name type="common">Gliocladium roseum</name>
    <dbReference type="NCBI Taxonomy" id="29856"/>
    <lineage>
        <taxon>Eukaryota</taxon>
        <taxon>Fungi</taxon>
        <taxon>Dikarya</taxon>
        <taxon>Ascomycota</taxon>
        <taxon>Pezizomycotina</taxon>
        <taxon>Sordariomycetes</taxon>
        <taxon>Hypocreomycetidae</taxon>
        <taxon>Hypocreales</taxon>
        <taxon>Bionectriaceae</taxon>
        <taxon>Clonostachys</taxon>
    </lineage>
</organism>
<proteinExistence type="predicted"/>
<evidence type="ECO:0000256" key="1">
    <source>
        <dbReference type="SAM" id="MobiDB-lite"/>
    </source>
</evidence>
<keyword evidence="3" id="KW-1185">Reference proteome</keyword>
<evidence type="ECO:0000313" key="3">
    <source>
        <dbReference type="Proteomes" id="UP000766486"/>
    </source>
</evidence>
<reference evidence="2 3" key="1">
    <citation type="submission" date="2019-06" db="EMBL/GenBank/DDBJ databases">
        <authorList>
            <person name="Broberg M."/>
        </authorList>
    </citation>
    <scope>NUCLEOTIDE SEQUENCE [LARGE SCALE GENOMIC DNA]</scope>
</reference>
<feature type="compositionally biased region" description="Basic and acidic residues" evidence="1">
    <location>
        <begin position="1"/>
        <end position="15"/>
    </location>
</feature>
<dbReference type="EMBL" id="CABFNS010000714">
    <property type="protein sequence ID" value="VUC23964.1"/>
    <property type="molecule type" value="Genomic_DNA"/>
</dbReference>
<name>A0ABY6TYW0_BIOOC</name>
<sequence length="161" mass="18358">MPEMFEKRERERDSATSDSIGPEGNEKKRQKTESEGADKRGNLASNGRMDALEAELKKLNLNHQNLKRNHLKVKHEDLEETTKIRIEGLISSVSQSTRAANWIFDRLHATMKKADAVATVLTSLWADLRQWKAMPRPTRRPAVVNVTSFGNPNANPERWVK</sequence>
<feature type="compositionally biased region" description="Basic and acidic residues" evidence="1">
    <location>
        <begin position="24"/>
        <end position="41"/>
    </location>
</feature>
<protein>
    <submittedName>
        <fullName evidence="2">Uncharacterized protein</fullName>
    </submittedName>
</protein>
<dbReference type="Proteomes" id="UP000766486">
    <property type="component" value="Unassembled WGS sequence"/>
</dbReference>
<evidence type="ECO:0000313" key="2">
    <source>
        <dbReference type="EMBL" id="VUC23964.1"/>
    </source>
</evidence>
<feature type="region of interest" description="Disordered" evidence="1">
    <location>
        <begin position="1"/>
        <end position="46"/>
    </location>
</feature>
<comment type="caution">
    <text evidence="2">The sequence shown here is derived from an EMBL/GenBank/DDBJ whole genome shotgun (WGS) entry which is preliminary data.</text>
</comment>
<gene>
    <name evidence="2" type="ORF">CLO192961_LOCUS130602</name>
</gene>